<accession>A0A1L7SZE1</accession>
<dbReference type="VEuPathDB" id="FungiDB:FMAN_05304"/>
<dbReference type="PANTHER" id="PTHR10622">
    <property type="entry name" value="HET DOMAIN-CONTAINING PROTEIN"/>
    <property type="match status" value="1"/>
</dbReference>
<dbReference type="Proteomes" id="UP000184255">
    <property type="component" value="Unassembled WGS sequence"/>
</dbReference>
<dbReference type="EMBL" id="FCQH01000002">
    <property type="protein sequence ID" value="CVK87876.1"/>
    <property type="molecule type" value="Genomic_DNA"/>
</dbReference>
<evidence type="ECO:0000313" key="4">
    <source>
        <dbReference type="Proteomes" id="UP000184255"/>
    </source>
</evidence>
<feature type="domain" description="Heterokaryon incompatibility" evidence="1">
    <location>
        <begin position="22"/>
        <end position="107"/>
    </location>
</feature>
<comment type="caution">
    <text evidence="3">The sequence shown here is derived from an EMBL/GenBank/DDBJ whole genome shotgun (WGS) entry which is preliminary data.</text>
</comment>
<protein>
    <submittedName>
        <fullName evidence="3">Uncharacterized protein</fullName>
    </submittedName>
</protein>
<dbReference type="GeneID" id="65084571"/>
<name>A0A1L7SZE1_FUSMA</name>
<dbReference type="PANTHER" id="PTHR10622:SF10">
    <property type="entry name" value="HET DOMAIN-CONTAINING PROTEIN"/>
    <property type="match status" value="1"/>
</dbReference>
<dbReference type="Pfam" id="PF26640">
    <property type="entry name" value="DUF8212"/>
    <property type="match status" value="1"/>
</dbReference>
<evidence type="ECO:0000259" key="1">
    <source>
        <dbReference type="Pfam" id="PF06985"/>
    </source>
</evidence>
<evidence type="ECO:0000259" key="2">
    <source>
        <dbReference type="Pfam" id="PF26640"/>
    </source>
</evidence>
<reference evidence="4" key="1">
    <citation type="journal article" date="2016" name="Genome Biol. Evol.">
        <title>Comparative 'omics' of the Fusarium fujikuroi species complex highlights differences in genetic potential and metabolite synthesis.</title>
        <authorList>
            <person name="Niehaus E.-M."/>
            <person name="Muensterkoetter M."/>
            <person name="Proctor R.H."/>
            <person name="Brown D.W."/>
            <person name="Sharon A."/>
            <person name="Idan Y."/>
            <person name="Oren-Young L."/>
            <person name="Sieber C.M."/>
            <person name="Novak O."/>
            <person name="Pencik A."/>
            <person name="Tarkowska D."/>
            <person name="Hromadova K."/>
            <person name="Freeman S."/>
            <person name="Maymon M."/>
            <person name="Elazar M."/>
            <person name="Youssef S.A."/>
            <person name="El-Shabrawy E.S.M."/>
            <person name="Shalaby A.B.A."/>
            <person name="Houterman P."/>
            <person name="Brock N.L."/>
            <person name="Burkhardt I."/>
            <person name="Tsavkelova E.A."/>
            <person name="Dickschat J.S."/>
            <person name="Galuszka P."/>
            <person name="Gueldener U."/>
            <person name="Tudzynski B."/>
        </authorList>
    </citation>
    <scope>NUCLEOTIDE SEQUENCE [LARGE SCALE GENOMIC DNA]</scope>
    <source>
        <strain evidence="4">MRC7560</strain>
    </source>
</reference>
<evidence type="ECO:0000313" key="3">
    <source>
        <dbReference type="EMBL" id="CVK87876.1"/>
    </source>
</evidence>
<dbReference type="AlphaFoldDB" id="A0A1L7SZE1"/>
<organism evidence="3 4">
    <name type="scientific">Fusarium mangiferae</name>
    <name type="common">Mango malformation disease fungus</name>
    <dbReference type="NCBI Taxonomy" id="192010"/>
    <lineage>
        <taxon>Eukaryota</taxon>
        <taxon>Fungi</taxon>
        <taxon>Dikarya</taxon>
        <taxon>Ascomycota</taxon>
        <taxon>Pezizomycotina</taxon>
        <taxon>Sordariomycetes</taxon>
        <taxon>Hypocreomycetidae</taxon>
        <taxon>Hypocreales</taxon>
        <taxon>Nectriaceae</taxon>
        <taxon>Fusarium</taxon>
        <taxon>Fusarium fujikuroi species complex</taxon>
    </lineage>
</organism>
<gene>
    <name evidence="3" type="ORF">FMAN_05304</name>
</gene>
<sequence>MRLINTHTRAFEEFYGSKVPKYAILSHTWGQEEVTFLDWADPTTVMQKSGFIKIIEACEQARNDDYSYIWVDTNCIDKSSSAELTEAINSMFAWYSNADICYAYLSDVPTFKPLSYAKEFRQSRWFRRGWTLQELLAPDRVVFYAADWSRIGTRSTLVRHIAEATGIGITYLSSAPNTAIATQVDWSEVRSPLCHKASIAERMSWLSRRETTRIEDMAYCMLGIFGINMPLVYGEGPRAFLRLQEEILKSSDDHSLFCWSWAMSNNQISLLAPRPHSFLEASPYRPNQLSVRPSTYAIANSRLSIGLPLIQCWSSYIAVLNVRLGGLPYVGIALRREALTGVFSRASYPDVPIPLVSSIRYPHLPTTDMFTPARHADSESTGSPPLTNRTQCKAGALLSFGLAGRSSARSKFIEINTFPPNRFSEVDSILVICPADYCQVLGPNWLERMTRTDAGSIGATIVEFTISPGTKEMILFAVTTQNKDSHLIPQWHYCELAGFLSESEINGLRIENTLSLEAFQTFEKILCDPDYATKINDSNLEGRVSVEQARCGFTTTNASMLMHFELSLYETAK</sequence>
<dbReference type="InterPro" id="IPR058525">
    <property type="entry name" value="DUF8212"/>
</dbReference>
<dbReference type="RefSeq" id="XP_041678955.1">
    <property type="nucleotide sequence ID" value="XM_041828054.1"/>
</dbReference>
<keyword evidence="4" id="KW-1185">Reference proteome</keyword>
<dbReference type="InterPro" id="IPR010730">
    <property type="entry name" value="HET"/>
</dbReference>
<dbReference type="Pfam" id="PF06985">
    <property type="entry name" value="HET"/>
    <property type="match status" value="1"/>
</dbReference>
<proteinExistence type="predicted"/>
<feature type="domain" description="DUF8212" evidence="2">
    <location>
        <begin position="238"/>
        <end position="266"/>
    </location>
</feature>